<name>A0ABV6FYR4_9GAMM</name>
<dbReference type="PROSITE" id="PS01129">
    <property type="entry name" value="PSI_RLU"/>
    <property type="match status" value="1"/>
</dbReference>
<keyword evidence="2 5" id="KW-0413">Isomerase</keyword>
<gene>
    <name evidence="7" type="primary">rluD</name>
    <name evidence="7" type="ORF">ACFFHW_00755</name>
</gene>
<evidence type="ECO:0000313" key="7">
    <source>
        <dbReference type="EMBL" id="MFC0266537.1"/>
    </source>
</evidence>
<organism evidence="7 8">
    <name type="scientific">Kushneria aurantia</name>
    <dbReference type="NCBI Taxonomy" id="504092"/>
    <lineage>
        <taxon>Bacteria</taxon>
        <taxon>Pseudomonadati</taxon>
        <taxon>Pseudomonadota</taxon>
        <taxon>Gammaproteobacteria</taxon>
        <taxon>Oceanospirillales</taxon>
        <taxon>Halomonadaceae</taxon>
        <taxon>Kushneria</taxon>
    </lineage>
</organism>
<feature type="domain" description="Pseudouridine synthase RsuA/RluA-like" evidence="6">
    <location>
        <begin position="95"/>
        <end position="246"/>
    </location>
</feature>
<comment type="function">
    <text evidence="5">Responsible for synthesis of pseudouridine from uracil.</text>
</comment>
<dbReference type="InterPro" id="IPR006145">
    <property type="entry name" value="PsdUridine_synth_RsuA/RluA"/>
</dbReference>
<dbReference type="Pfam" id="PF00849">
    <property type="entry name" value="PseudoU_synth_2"/>
    <property type="match status" value="1"/>
</dbReference>
<reference evidence="7 8" key="1">
    <citation type="submission" date="2024-09" db="EMBL/GenBank/DDBJ databases">
        <authorList>
            <person name="Sun Q."/>
            <person name="Mori K."/>
        </authorList>
    </citation>
    <scope>NUCLEOTIDE SEQUENCE [LARGE SCALE GENOMIC DNA]</scope>
    <source>
        <strain evidence="7 8">CCM 7415</strain>
    </source>
</reference>
<dbReference type="NCBIfam" id="NF008385">
    <property type="entry name" value="PRK11180.1"/>
    <property type="match status" value="1"/>
</dbReference>
<keyword evidence="8" id="KW-1185">Reference proteome</keyword>
<dbReference type="SUPFAM" id="SSF55120">
    <property type="entry name" value="Pseudouridine synthase"/>
    <property type="match status" value="1"/>
</dbReference>
<dbReference type="CDD" id="cd00165">
    <property type="entry name" value="S4"/>
    <property type="match status" value="1"/>
</dbReference>
<dbReference type="InterPro" id="IPR006224">
    <property type="entry name" value="PsdUridine_synth_RluA-like_CS"/>
</dbReference>
<dbReference type="PROSITE" id="PS50889">
    <property type="entry name" value="S4"/>
    <property type="match status" value="1"/>
</dbReference>
<dbReference type="Gene3D" id="3.30.2350.10">
    <property type="entry name" value="Pseudouridine synthase"/>
    <property type="match status" value="1"/>
</dbReference>
<dbReference type="InterPro" id="IPR050188">
    <property type="entry name" value="RluA_PseudoU_synthase"/>
</dbReference>
<dbReference type="Gene3D" id="3.10.290.10">
    <property type="entry name" value="RNA-binding S4 domain"/>
    <property type="match status" value="1"/>
</dbReference>
<dbReference type="NCBIfam" id="TIGR00005">
    <property type="entry name" value="rluA_subfam"/>
    <property type="match status" value="1"/>
</dbReference>
<dbReference type="Proteomes" id="UP001589814">
    <property type="component" value="Unassembled WGS sequence"/>
</dbReference>
<evidence type="ECO:0000313" key="8">
    <source>
        <dbReference type="Proteomes" id="UP001589814"/>
    </source>
</evidence>
<evidence type="ECO:0000259" key="6">
    <source>
        <dbReference type="Pfam" id="PF00849"/>
    </source>
</evidence>
<comment type="caution">
    <text evidence="7">The sequence shown here is derived from an EMBL/GenBank/DDBJ whole genome shotgun (WGS) entry which is preliminary data.</text>
</comment>
<dbReference type="GO" id="GO:0160140">
    <property type="term" value="F:23S rRNA pseudouridine(1911/1915/1917) synthase activity"/>
    <property type="evidence" value="ECO:0007669"/>
    <property type="project" value="UniProtKB-EC"/>
</dbReference>
<dbReference type="InterPro" id="IPR020103">
    <property type="entry name" value="PsdUridine_synth_cat_dom_sf"/>
</dbReference>
<evidence type="ECO:0000256" key="1">
    <source>
        <dbReference type="ARBA" id="ARBA00010876"/>
    </source>
</evidence>
<comment type="catalytic activity">
    <reaction evidence="5">
        <text>a uridine in RNA = a pseudouridine in RNA</text>
        <dbReference type="Rhea" id="RHEA:48348"/>
        <dbReference type="Rhea" id="RHEA-COMP:12068"/>
        <dbReference type="Rhea" id="RHEA-COMP:12069"/>
        <dbReference type="ChEBI" id="CHEBI:65314"/>
        <dbReference type="ChEBI" id="CHEBI:65315"/>
    </reaction>
</comment>
<dbReference type="PANTHER" id="PTHR21600:SF44">
    <property type="entry name" value="RIBOSOMAL LARGE SUBUNIT PSEUDOURIDINE SYNTHASE D"/>
    <property type="match status" value="1"/>
</dbReference>
<keyword evidence="4" id="KW-0694">RNA-binding</keyword>
<evidence type="ECO:0000256" key="4">
    <source>
        <dbReference type="PROSITE-ProRule" id="PRU00182"/>
    </source>
</evidence>
<dbReference type="SUPFAM" id="SSF55174">
    <property type="entry name" value="Alpha-L RNA-binding motif"/>
    <property type="match status" value="1"/>
</dbReference>
<dbReference type="EMBL" id="JBHLVX010000002">
    <property type="protein sequence ID" value="MFC0266537.1"/>
    <property type="molecule type" value="Genomic_DNA"/>
</dbReference>
<dbReference type="EC" id="5.4.99.-" evidence="5"/>
<dbReference type="InterPro" id="IPR036986">
    <property type="entry name" value="S4_RNA-bd_sf"/>
</dbReference>
<dbReference type="CDD" id="cd02869">
    <property type="entry name" value="PseudoU_synth_RluA_like"/>
    <property type="match status" value="1"/>
</dbReference>
<proteinExistence type="inferred from homology"/>
<evidence type="ECO:0000256" key="5">
    <source>
        <dbReference type="RuleBase" id="RU362028"/>
    </source>
</evidence>
<dbReference type="PANTHER" id="PTHR21600">
    <property type="entry name" value="MITOCHONDRIAL RNA PSEUDOURIDINE SYNTHASE"/>
    <property type="match status" value="1"/>
</dbReference>
<evidence type="ECO:0000256" key="3">
    <source>
        <dbReference type="ARBA" id="ARBA00036882"/>
    </source>
</evidence>
<protein>
    <recommendedName>
        <fullName evidence="5">Pseudouridine synthase</fullName>
        <ecNumber evidence="5">5.4.99.-</ecNumber>
    </recommendedName>
</protein>
<dbReference type="RefSeq" id="WP_019952307.1">
    <property type="nucleotide sequence ID" value="NZ_JBHLVX010000002.1"/>
</dbReference>
<evidence type="ECO:0000256" key="2">
    <source>
        <dbReference type="ARBA" id="ARBA00023235"/>
    </source>
</evidence>
<accession>A0ABV6FYR4</accession>
<dbReference type="InterPro" id="IPR006225">
    <property type="entry name" value="PsdUridine_synth_RluC/D"/>
</dbReference>
<comment type="catalytic activity">
    <reaction evidence="3">
        <text>uridine(1911/1915/1917) in 23S rRNA = pseudouridine(1911/1915/1917) in 23S rRNA</text>
        <dbReference type="Rhea" id="RHEA:42524"/>
        <dbReference type="Rhea" id="RHEA-COMP:10097"/>
        <dbReference type="Rhea" id="RHEA-COMP:10098"/>
        <dbReference type="ChEBI" id="CHEBI:65314"/>
        <dbReference type="ChEBI" id="CHEBI:65315"/>
        <dbReference type="EC" id="5.4.99.23"/>
    </reaction>
</comment>
<comment type="similarity">
    <text evidence="1 5">Belongs to the pseudouridine synthase RluA family.</text>
</comment>
<sequence>MSQTISQTIEQAHIVPDAMIGLRLDQAAAALFDDFSRERLKSWIREGALTLDGQRAQPKSPVPSGATLALHVVLEERDSWQPEAIELEIVFADDQLLVINKPAGLVVHPAAGNESGTLLNALLHYDATLATLPRAGIVHRLDKDTSGLMVVARTLAAQTALVEQLQARSVKREYDAVVTGTPIAGGRIEAPIGRHPSDRKRQAVVAHGGKPAVTHYRVLERFRGHTHVRCRLETGRTHQIRVHMAHQRLPLIGDPLYGGRPRLPPGATEALKEVLREFPRQALHARRLAFDHPVSGETLAFSSELPDEIYMLLDVLREDRESH</sequence>